<comment type="function">
    <text evidence="11">Subunit e, of the mitochondrial membrane ATP synthase complex (F(1)F(0) ATP synthase or Complex V) that produces ATP from ADP in the presence of a proton gradient across the membrane which is generated by electron transport complexes of the respiratory chain. ATP synthase complex consist of a soluble F(1) head domain - the catalytic core - and a membrane F(1) domain - the membrane proton channel. These two domains are linked by a central stalk rotating inside the F(1) region and a stationary peripheral stalk. During catalysis, ATP synthesis in the catalytic domain of F(1) is coupled via a rotary mechanism of the central stalk subunits to proton translocation. In vivo, can only synthesize ATP although its ATP hydrolase activity can be activated artificially in vitro. Part of the complex F(0) domain.</text>
</comment>
<comment type="subcellular location">
    <subcellularLocation>
        <location evidence="1 11">Mitochondrion inner membrane</location>
    </subcellularLocation>
</comment>
<dbReference type="Proteomes" id="UP000320762">
    <property type="component" value="Unassembled WGS sequence"/>
</dbReference>
<evidence type="ECO:0000313" key="14">
    <source>
        <dbReference type="Proteomes" id="UP000320762"/>
    </source>
</evidence>
<dbReference type="AlphaFoldDB" id="A0A550D052"/>
<keyword evidence="7 11" id="KW-0406">Ion transport</keyword>
<evidence type="ECO:0000256" key="10">
    <source>
        <dbReference type="ARBA" id="ARBA00023310"/>
    </source>
</evidence>
<comment type="caution">
    <text evidence="13">The sequence shown here is derived from an EMBL/GenBank/DDBJ whole genome shotgun (WGS) entry which is preliminary data.</text>
</comment>
<evidence type="ECO:0000256" key="3">
    <source>
        <dbReference type="ARBA" id="ARBA00022448"/>
    </source>
</evidence>
<evidence type="ECO:0000256" key="2">
    <source>
        <dbReference type="ARBA" id="ARBA00007333"/>
    </source>
</evidence>
<dbReference type="EMBL" id="VDMD01000001">
    <property type="protein sequence ID" value="TRM70421.1"/>
    <property type="molecule type" value="Genomic_DNA"/>
</dbReference>
<evidence type="ECO:0000256" key="11">
    <source>
        <dbReference type="RuleBase" id="RU367005"/>
    </source>
</evidence>
<dbReference type="Pfam" id="PF05680">
    <property type="entry name" value="ATP-synt_E"/>
    <property type="match status" value="1"/>
</dbReference>
<dbReference type="GO" id="GO:0045259">
    <property type="term" value="C:proton-transporting ATP synthase complex"/>
    <property type="evidence" value="ECO:0007669"/>
    <property type="project" value="UniProtKB-UniRule"/>
</dbReference>
<comment type="similarity">
    <text evidence="2 11">Belongs to the ATPase e subunit family.</text>
</comment>
<comment type="subunit">
    <text evidence="11">F-type ATPases have 2 components, CF(1) - the catalytic core - and CF(0) - the membrane proton channel. CF(1) and CF(0) have multiple subunits.</text>
</comment>
<evidence type="ECO:0000256" key="8">
    <source>
        <dbReference type="ARBA" id="ARBA00023128"/>
    </source>
</evidence>
<keyword evidence="5 11" id="KW-0375">Hydrogen ion transport</keyword>
<reference evidence="13 14" key="1">
    <citation type="journal article" date="2019" name="New Phytol.">
        <title>Comparative genomics reveals unique wood-decay strategies and fruiting body development in the Schizophyllaceae.</title>
        <authorList>
            <person name="Almasi E."/>
            <person name="Sahu N."/>
            <person name="Krizsan K."/>
            <person name="Balint B."/>
            <person name="Kovacs G.M."/>
            <person name="Kiss B."/>
            <person name="Cseklye J."/>
            <person name="Drula E."/>
            <person name="Henrissat B."/>
            <person name="Nagy I."/>
            <person name="Chovatia M."/>
            <person name="Adam C."/>
            <person name="LaButti K."/>
            <person name="Lipzen A."/>
            <person name="Riley R."/>
            <person name="Grigoriev I.V."/>
            <person name="Nagy L.G."/>
        </authorList>
    </citation>
    <scope>NUCLEOTIDE SEQUENCE [LARGE SCALE GENOMIC DNA]</scope>
    <source>
        <strain evidence="13 14">NL-1724</strain>
    </source>
</reference>
<dbReference type="STRING" id="97359.A0A550D052"/>
<dbReference type="OrthoDB" id="2125027at2759"/>
<gene>
    <name evidence="13" type="ORF">BD626DRAFT_423246</name>
</gene>
<evidence type="ECO:0000313" key="13">
    <source>
        <dbReference type="EMBL" id="TRM70421.1"/>
    </source>
</evidence>
<keyword evidence="6 11" id="KW-0999">Mitochondrion inner membrane</keyword>
<dbReference type="GO" id="GO:0015078">
    <property type="term" value="F:proton transmembrane transporter activity"/>
    <property type="evidence" value="ECO:0007669"/>
    <property type="project" value="InterPro"/>
</dbReference>
<keyword evidence="9" id="KW-0472">Membrane</keyword>
<dbReference type="InterPro" id="IPR008386">
    <property type="entry name" value="ATP_synth_F0_esu_mt"/>
</dbReference>
<proteinExistence type="inferred from homology"/>
<keyword evidence="14" id="KW-1185">Reference proteome</keyword>
<keyword evidence="8 11" id="KW-0496">Mitochondrion</keyword>
<name>A0A550D052_9AGAR</name>
<feature type="region of interest" description="Disordered" evidence="12">
    <location>
        <begin position="52"/>
        <end position="76"/>
    </location>
</feature>
<keyword evidence="4 11" id="KW-0138">CF(0)</keyword>
<evidence type="ECO:0000256" key="6">
    <source>
        <dbReference type="ARBA" id="ARBA00022792"/>
    </source>
</evidence>
<evidence type="ECO:0000256" key="9">
    <source>
        <dbReference type="ARBA" id="ARBA00023136"/>
    </source>
</evidence>
<keyword evidence="3 11" id="KW-0813">Transport</keyword>
<evidence type="ECO:0000256" key="12">
    <source>
        <dbReference type="SAM" id="MobiDB-lite"/>
    </source>
</evidence>
<evidence type="ECO:0000256" key="7">
    <source>
        <dbReference type="ARBA" id="ARBA00023065"/>
    </source>
</evidence>
<evidence type="ECO:0000256" key="5">
    <source>
        <dbReference type="ARBA" id="ARBA00022781"/>
    </source>
</evidence>
<evidence type="ECO:0000256" key="1">
    <source>
        <dbReference type="ARBA" id="ARBA00004273"/>
    </source>
</evidence>
<evidence type="ECO:0000256" key="4">
    <source>
        <dbReference type="ARBA" id="ARBA00022547"/>
    </source>
</evidence>
<dbReference type="GO" id="GO:0005743">
    <property type="term" value="C:mitochondrial inner membrane"/>
    <property type="evidence" value="ECO:0007669"/>
    <property type="project" value="UniProtKB-SubCell"/>
</dbReference>
<accession>A0A550D052</accession>
<sequence length="94" mass="11032">MASNTVNVVRYSALFSGVLYGWYHNRTVQREFKEQELQHAVHKREHLVEQAKAEWTRRQSAGKDSSESPRLVTDPEDPRFDLEKLFAKWEKDAA</sequence>
<dbReference type="GO" id="GO:0015986">
    <property type="term" value="P:proton motive force-driven ATP synthesis"/>
    <property type="evidence" value="ECO:0007669"/>
    <property type="project" value="InterPro"/>
</dbReference>
<keyword evidence="10 11" id="KW-0066">ATP synthesis</keyword>
<protein>
    <recommendedName>
        <fullName evidence="11">ATP synthase F(0) complex subunit e, mitochondrial</fullName>
    </recommendedName>
</protein>
<organism evidence="13 14">
    <name type="scientific">Schizophyllum amplum</name>
    <dbReference type="NCBI Taxonomy" id="97359"/>
    <lineage>
        <taxon>Eukaryota</taxon>
        <taxon>Fungi</taxon>
        <taxon>Dikarya</taxon>
        <taxon>Basidiomycota</taxon>
        <taxon>Agaricomycotina</taxon>
        <taxon>Agaricomycetes</taxon>
        <taxon>Agaricomycetidae</taxon>
        <taxon>Agaricales</taxon>
        <taxon>Schizophyllaceae</taxon>
        <taxon>Schizophyllum</taxon>
    </lineage>
</organism>